<comment type="similarity">
    <text evidence="1">Belongs to the bacterial ribosomal protein bL28 family.</text>
</comment>
<dbReference type="EMBL" id="CAJNRD030001114">
    <property type="protein sequence ID" value="CAG5074211.1"/>
    <property type="molecule type" value="Genomic_DNA"/>
</dbReference>
<dbReference type="OrthoDB" id="361870at2759"/>
<gene>
    <name evidence="6" type="ORF">HICCMSTLAB_LOCUS964</name>
</gene>
<dbReference type="Proteomes" id="UP000786811">
    <property type="component" value="Unassembled WGS sequence"/>
</dbReference>
<evidence type="ECO:0000256" key="4">
    <source>
        <dbReference type="ARBA" id="ARBA00035269"/>
    </source>
</evidence>
<evidence type="ECO:0000256" key="5">
    <source>
        <dbReference type="ARBA" id="ARBA00035538"/>
    </source>
</evidence>
<comment type="caution">
    <text evidence="6">The sequence shown here is derived from an EMBL/GenBank/DDBJ whole genome shotgun (WGS) entry which is preliminary data.</text>
</comment>
<dbReference type="PANTHER" id="PTHR13528">
    <property type="entry name" value="39S RIBOSOMAL PROTEIN L28, MITOCHONDRIAL"/>
    <property type="match status" value="1"/>
</dbReference>
<evidence type="ECO:0000256" key="1">
    <source>
        <dbReference type="ARBA" id="ARBA00008760"/>
    </source>
</evidence>
<organism evidence="6 7">
    <name type="scientific">Cotesia congregata</name>
    <name type="common">Parasitoid wasp</name>
    <name type="synonym">Apanteles congregatus</name>
    <dbReference type="NCBI Taxonomy" id="51543"/>
    <lineage>
        <taxon>Eukaryota</taxon>
        <taxon>Metazoa</taxon>
        <taxon>Ecdysozoa</taxon>
        <taxon>Arthropoda</taxon>
        <taxon>Hexapoda</taxon>
        <taxon>Insecta</taxon>
        <taxon>Pterygota</taxon>
        <taxon>Neoptera</taxon>
        <taxon>Endopterygota</taxon>
        <taxon>Hymenoptera</taxon>
        <taxon>Apocrita</taxon>
        <taxon>Ichneumonoidea</taxon>
        <taxon>Braconidae</taxon>
        <taxon>Microgastrinae</taxon>
        <taxon>Cotesia</taxon>
    </lineage>
</organism>
<protein>
    <recommendedName>
        <fullName evidence="4">Large ribosomal subunit protein bL28m</fullName>
    </recommendedName>
    <alternativeName>
        <fullName evidence="5">39S ribosomal protein L28, mitochondrial</fullName>
    </alternativeName>
</protein>
<evidence type="ECO:0000313" key="7">
    <source>
        <dbReference type="Proteomes" id="UP000786811"/>
    </source>
</evidence>
<evidence type="ECO:0000256" key="2">
    <source>
        <dbReference type="ARBA" id="ARBA00022980"/>
    </source>
</evidence>
<evidence type="ECO:0000256" key="3">
    <source>
        <dbReference type="ARBA" id="ARBA00023274"/>
    </source>
</evidence>
<dbReference type="PANTHER" id="PTHR13528:SF2">
    <property type="entry name" value="LARGE RIBOSOMAL SUBUNIT PROTEIN BL28M"/>
    <property type="match status" value="1"/>
</dbReference>
<keyword evidence="3" id="KW-0687">Ribonucleoprotein</keyword>
<dbReference type="GO" id="GO:0005762">
    <property type="term" value="C:mitochondrial large ribosomal subunit"/>
    <property type="evidence" value="ECO:0007669"/>
    <property type="project" value="TreeGrafter"/>
</dbReference>
<dbReference type="InterPro" id="IPR034704">
    <property type="entry name" value="Ribosomal_bL28/bL31-like_sf"/>
</dbReference>
<dbReference type="AlphaFoldDB" id="A0A8J2GZQ9"/>
<accession>A0A8J2GZQ9</accession>
<name>A0A8J2GZQ9_COTCN</name>
<reference evidence="6" key="1">
    <citation type="submission" date="2021-04" db="EMBL/GenBank/DDBJ databases">
        <authorList>
            <person name="Chebbi M.A.C M."/>
        </authorList>
    </citation>
    <scope>NUCLEOTIDE SEQUENCE</scope>
</reference>
<dbReference type="GO" id="GO:0003735">
    <property type="term" value="F:structural constituent of ribosome"/>
    <property type="evidence" value="ECO:0007669"/>
    <property type="project" value="InterPro"/>
</dbReference>
<evidence type="ECO:0000313" key="6">
    <source>
        <dbReference type="EMBL" id="CAG5074211.1"/>
    </source>
</evidence>
<keyword evidence="2" id="KW-0689">Ribosomal protein</keyword>
<keyword evidence="7" id="KW-1185">Reference proteome</keyword>
<dbReference type="InterPro" id="IPR026569">
    <property type="entry name" value="Ribosomal_bL28"/>
</dbReference>
<proteinExistence type="inferred from homology"/>
<sequence length="277" mass="32502">MATPNITNRLYYFPKPTRWSKGVGAALPEAYKKFWREWKNQQPAAVHYIPDTRKYYFDEQLGMPVRVQNTPLRLLYPKELDQGIWGGEAVVQGFLKKGQKKRRVAKFWVPRLHKSVVYSEVLDKHIRTVVTSRTIDLINEHYGFDHYLLKTPACDLRSLLALKLKRLILTALADKTLYPDDPEKREEVYNQYKEYLTAYTREEIEWYGLTYAEAVKKFLEIERSKEVITPLKIKYRSELIAKLKEAKIAEAVDVEVEKPESTSWLDKVNPFSKSPKA</sequence>
<dbReference type="SUPFAM" id="SSF143800">
    <property type="entry name" value="L28p-like"/>
    <property type="match status" value="1"/>
</dbReference>